<keyword evidence="1" id="KW-0723">Serine/threonine-protein kinase</keyword>
<dbReference type="SUPFAM" id="SSF55874">
    <property type="entry name" value="ATPase domain of HSP90 chaperone/DNA topoisomerase II/histidine kinase"/>
    <property type="match status" value="1"/>
</dbReference>
<accession>A0A6J6I190</accession>
<feature type="domain" description="Histidine kinase/HSP90-like ATPase" evidence="2">
    <location>
        <begin position="10"/>
        <end position="114"/>
    </location>
</feature>
<dbReference type="GO" id="GO:0004674">
    <property type="term" value="F:protein serine/threonine kinase activity"/>
    <property type="evidence" value="ECO:0007669"/>
    <property type="project" value="UniProtKB-KW"/>
</dbReference>
<gene>
    <name evidence="3" type="ORF">UFOPK1908_00711</name>
</gene>
<evidence type="ECO:0000313" key="3">
    <source>
        <dbReference type="EMBL" id="CAB4620172.1"/>
    </source>
</evidence>
<evidence type="ECO:0000256" key="1">
    <source>
        <dbReference type="ARBA" id="ARBA00022527"/>
    </source>
</evidence>
<dbReference type="Gene3D" id="3.30.565.10">
    <property type="entry name" value="Histidine kinase-like ATPase, C-terminal domain"/>
    <property type="match status" value="1"/>
</dbReference>
<name>A0A6J6I190_9ZZZZ</name>
<protein>
    <submittedName>
        <fullName evidence="3">Unannotated protein</fullName>
    </submittedName>
</protein>
<evidence type="ECO:0000259" key="2">
    <source>
        <dbReference type="Pfam" id="PF13581"/>
    </source>
</evidence>
<dbReference type="AlphaFoldDB" id="A0A6J6I190"/>
<dbReference type="InterPro" id="IPR036890">
    <property type="entry name" value="HATPase_C_sf"/>
</dbReference>
<dbReference type="InterPro" id="IPR003594">
    <property type="entry name" value="HATPase_dom"/>
</dbReference>
<dbReference type="InterPro" id="IPR050267">
    <property type="entry name" value="Anti-sigma-factor_SerPK"/>
</dbReference>
<dbReference type="PANTHER" id="PTHR35526">
    <property type="entry name" value="ANTI-SIGMA-F FACTOR RSBW-RELATED"/>
    <property type="match status" value="1"/>
</dbReference>
<dbReference type="PANTHER" id="PTHR35526:SF3">
    <property type="entry name" value="ANTI-SIGMA-F FACTOR RSBW"/>
    <property type="match status" value="1"/>
</dbReference>
<dbReference type="EMBL" id="CAEZVB010000025">
    <property type="protein sequence ID" value="CAB4620172.1"/>
    <property type="molecule type" value="Genomic_DNA"/>
</dbReference>
<keyword evidence="1" id="KW-0808">Transferase</keyword>
<reference evidence="3" key="1">
    <citation type="submission" date="2020-05" db="EMBL/GenBank/DDBJ databases">
        <authorList>
            <person name="Chiriac C."/>
            <person name="Salcher M."/>
            <person name="Ghai R."/>
            <person name="Kavagutti S V."/>
        </authorList>
    </citation>
    <scope>NUCLEOTIDE SEQUENCE</scope>
</reference>
<sequence>MRFTYLLDGDARQLRDLRAELAIWADPATGVIDDLLIVTNELAANALTYGSPPIKVSLQANQDSIRIQVTQGCPMTGKLPQIASPGGERGRGLLLVSALSKAWGWSFNGRQLVVWAVLALPGNLSQ</sequence>
<dbReference type="CDD" id="cd16936">
    <property type="entry name" value="HATPase_RsbW-like"/>
    <property type="match status" value="1"/>
</dbReference>
<dbReference type="Pfam" id="PF13581">
    <property type="entry name" value="HATPase_c_2"/>
    <property type="match status" value="1"/>
</dbReference>
<proteinExistence type="predicted"/>
<organism evidence="3">
    <name type="scientific">freshwater metagenome</name>
    <dbReference type="NCBI Taxonomy" id="449393"/>
    <lineage>
        <taxon>unclassified sequences</taxon>
        <taxon>metagenomes</taxon>
        <taxon>ecological metagenomes</taxon>
    </lineage>
</organism>
<keyword evidence="1" id="KW-0418">Kinase</keyword>